<proteinExistence type="inferred from homology"/>
<dbReference type="InterPro" id="IPR051164">
    <property type="entry name" value="NmrA-like_oxidored"/>
</dbReference>
<evidence type="ECO:0000313" key="5">
    <source>
        <dbReference type="Proteomes" id="UP001178507"/>
    </source>
</evidence>
<dbReference type="InterPro" id="IPR036291">
    <property type="entry name" value="NAD(P)-bd_dom_sf"/>
</dbReference>
<dbReference type="AlphaFoldDB" id="A0AA36JIL2"/>
<reference evidence="4" key="1">
    <citation type="submission" date="2023-08" db="EMBL/GenBank/DDBJ databases">
        <authorList>
            <person name="Chen Y."/>
            <person name="Shah S."/>
            <person name="Dougan E. K."/>
            <person name="Thang M."/>
            <person name="Chan C."/>
        </authorList>
    </citation>
    <scope>NUCLEOTIDE SEQUENCE</scope>
</reference>
<dbReference type="PANTHER" id="PTHR42748:SF18">
    <property type="entry name" value="NMRA-LIKE DOMAIN-CONTAINING PROTEIN"/>
    <property type="match status" value="1"/>
</dbReference>
<dbReference type="InterPro" id="IPR008030">
    <property type="entry name" value="NmrA-like"/>
</dbReference>
<dbReference type="Pfam" id="PF05368">
    <property type="entry name" value="NmrA"/>
    <property type="match status" value="1"/>
</dbReference>
<evidence type="ECO:0000256" key="1">
    <source>
        <dbReference type="ARBA" id="ARBA00006328"/>
    </source>
</evidence>
<dbReference type="Gene3D" id="3.40.50.720">
    <property type="entry name" value="NAD(P)-binding Rossmann-like Domain"/>
    <property type="match status" value="1"/>
</dbReference>
<dbReference type="EMBL" id="CAUJNA010003649">
    <property type="protein sequence ID" value="CAJ1406900.1"/>
    <property type="molecule type" value="Genomic_DNA"/>
</dbReference>
<keyword evidence="5" id="KW-1185">Reference proteome</keyword>
<keyword evidence="2" id="KW-0521">NADP</keyword>
<name>A0AA36JIL2_9DINO</name>
<protein>
    <recommendedName>
        <fullName evidence="3">NmrA-like domain-containing protein</fullName>
    </recommendedName>
</protein>
<evidence type="ECO:0000313" key="4">
    <source>
        <dbReference type="EMBL" id="CAJ1406900.1"/>
    </source>
</evidence>
<gene>
    <name evidence="4" type="ORF">EVOR1521_LOCUS28734</name>
</gene>
<evidence type="ECO:0000256" key="2">
    <source>
        <dbReference type="ARBA" id="ARBA00022857"/>
    </source>
</evidence>
<comment type="caution">
    <text evidence="4">The sequence shown here is derived from an EMBL/GenBank/DDBJ whole genome shotgun (WGS) entry which is preliminary data.</text>
</comment>
<accession>A0AA36JIL2</accession>
<comment type="similarity">
    <text evidence="1">Belongs to the NmrA-type oxidoreductase family.</text>
</comment>
<sequence length="303" mass="32706">MALHVAVRRLAAQPLAVVVPATSNSGAQAVRSLLAKGQVRVRAAARSAERASKLLTDCKQAELVSGIDAARVETVAPAFAGAQLAVIVTPHDPAAGMHDDAAMTANMINAARAAGVEHIVYIGSWTVHAPEQLKGLASRFVPSEKLLKELSEDGGPNFTSLRSGFFFQNYLAWKEGIQAGCVRWPNFTIPAVDPRDMGRAAAAVLGDPRPHRGRCYEISGPRKLTTKEVVGILSKKLGKEIKHEELPYDALTFLPPFLQELFLYMGQKGEAAVPFSEDTMKLCGEHTTFESWLDDGFVNAFKA</sequence>
<dbReference type="PANTHER" id="PTHR42748">
    <property type="entry name" value="NITROGEN METABOLITE REPRESSION PROTEIN NMRA FAMILY MEMBER"/>
    <property type="match status" value="1"/>
</dbReference>
<dbReference type="Gene3D" id="3.90.25.10">
    <property type="entry name" value="UDP-galactose 4-epimerase, domain 1"/>
    <property type="match status" value="1"/>
</dbReference>
<evidence type="ECO:0000259" key="3">
    <source>
        <dbReference type="Pfam" id="PF05368"/>
    </source>
</evidence>
<organism evidence="4 5">
    <name type="scientific">Effrenium voratum</name>
    <dbReference type="NCBI Taxonomy" id="2562239"/>
    <lineage>
        <taxon>Eukaryota</taxon>
        <taxon>Sar</taxon>
        <taxon>Alveolata</taxon>
        <taxon>Dinophyceae</taxon>
        <taxon>Suessiales</taxon>
        <taxon>Symbiodiniaceae</taxon>
        <taxon>Effrenium</taxon>
    </lineage>
</organism>
<dbReference type="Proteomes" id="UP001178507">
    <property type="component" value="Unassembled WGS sequence"/>
</dbReference>
<feature type="domain" description="NmrA-like" evidence="3">
    <location>
        <begin position="17"/>
        <end position="292"/>
    </location>
</feature>
<dbReference type="SUPFAM" id="SSF51735">
    <property type="entry name" value="NAD(P)-binding Rossmann-fold domains"/>
    <property type="match status" value="1"/>
</dbReference>